<reference evidence="2 3" key="1">
    <citation type="journal article" date="2020" name="IScience">
        <title>Genome Sequencing of the Endangered Kingdonia uniflora (Circaeasteraceae, Ranunculales) Reveals Potential Mechanisms of Evolutionary Specialization.</title>
        <authorList>
            <person name="Sun Y."/>
            <person name="Deng T."/>
            <person name="Zhang A."/>
            <person name="Moore M.J."/>
            <person name="Landis J.B."/>
            <person name="Lin N."/>
            <person name="Zhang H."/>
            <person name="Zhang X."/>
            <person name="Huang J."/>
            <person name="Zhang X."/>
            <person name="Sun H."/>
            <person name="Wang H."/>
        </authorList>
    </citation>
    <scope>NUCLEOTIDE SEQUENCE [LARGE SCALE GENOMIC DNA]</scope>
    <source>
        <strain evidence="2">TB1705</strain>
        <tissue evidence="2">Leaf</tissue>
    </source>
</reference>
<dbReference type="SUPFAM" id="SSF81383">
    <property type="entry name" value="F-box domain"/>
    <property type="match status" value="1"/>
</dbReference>
<dbReference type="InterPro" id="IPR001810">
    <property type="entry name" value="F-box_dom"/>
</dbReference>
<name>A0A7J7NVZ2_9MAGN</name>
<dbReference type="Gene3D" id="1.20.1280.50">
    <property type="match status" value="1"/>
</dbReference>
<organism evidence="2 3">
    <name type="scientific">Kingdonia uniflora</name>
    <dbReference type="NCBI Taxonomy" id="39325"/>
    <lineage>
        <taxon>Eukaryota</taxon>
        <taxon>Viridiplantae</taxon>
        <taxon>Streptophyta</taxon>
        <taxon>Embryophyta</taxon>
        <taxon>Tracheophyta</taxon>
        <taxon>Spermatophyta</taxon>
        <taxon>Magnoliopsida</taxon>
        <taxon>Ranunculales</taxon>
        <taxon>Circaeasteraceae</taxon>
        <taxon>Kingdonia</taxon>
    </lineage>
</organism>
<protein>
    <recommendedName>
        <fullName evidence="1">F-box domain-containing protein</fullName>
    </recommendedName>
</protein>
<dbReference type="EMBL" id="JACGCM010000539">
    <property type="protein sequence ID" value="KAF6171078.1"/>
    <property type="molecule type" value="Genomic_DNA"/>
</dbReference>
<accession>A0A7J7NVZ2</accession>
<evidence type="ECO:0000313" key="3">
    <source>
        <dbReference type="Proteomes" id="UP000541444"/>
    </source>
</evidence>
<comment type="caution">
    <text evidence="2">The sequence shown here is derived from an EMBL/GenBank/DDBJ whole genome shotgun (WGS) entry which is preliminary data.</text>
</comment>
<feature type="domain" description="F-box" evidence="1">
    <location>
        <begin position="18"/>
        <end position="55"/>
    </location>
</feature>
<sequence>MDVLVSKPWKSGGSGDRISNLPDVVLHRIISLLPIKEAVATCVLSTQWKYLWISIDNLA</sequence>
<dbReference type="Proteomes" id="UP000541444">
    <property type="component" value="Unassembled WGS sequence"/>
</dbReference>
<dbReference type="OrthoDB" id="677997at2759"/>
<dbReference type="PANTHER" id="PTHR32212">
    <property type="entry name" value="CYCLIN-LIKE F-BOX"/>
    <property type="match status" value="1"/>
</dbReference>
<dbReference type="Pfam" id="PF00646">
    <property type="entry name" value="F-box"/>
    <property type="match status" value="1"/>
</dbReference>
<evidence type="ECO:0000313" key="2">
    <source>
        <dbReference type="EMBL" id="KAF6171078.1"/>
    </source>
</evidence>
<dbReference type="AlphaFoldDB" id="A0A7J7NVZ2"/>
<dbReference type="PANTHER" id="PTHR32212:SF373">
    <property type="entry name" value="F-BOX_LRR-REPEAT PROTEIN 25-LIKE"/>
    <property type="match status" value="1"/>
</dbReference>
<dbReference type="InterPro" id="IPR053781">
    <property type="entry name" value="F-box_AtFBL13-like"/>
</dbReference>
<keyword evidence="3" id="KW-1185">Reference proteome</keyword>
<dbReference type="CDD" id="cd22160">
    <property type="entry name" value="F-box_AtFBL13-like"/>
    <property type="match status" value="1"/>
</dbReference>
<gene>
    <name evidence="2" type="ORF">GIB67_010946</name>
</gene>
<proteinExistence type="predicted"/>
<dbReference type="InterPro" id="IPR036047">
    <property type="entry name" value="F-box-like_dom_sf"/>
</dbReference>
<evidence type="ECO:0000259" key="1">
    <source>
        <dbReference type="Pfam" id="PF00646"/>
    </source>
</evidence>